<evidence type="ECO:0000313" key="1">
    <source>
        <dbReference type="EMBL" id="MBW0529945.1"/>
    </source>
</evidence>
<evidence type="ECO:0000313" key="2">
    <source>
        <dbReference type="Proteomes" id="UP000765509"/>
    </source>
</evidence>
<sequence>MSTKRTAGFSPFELQFGQLPVLPIDIETKIFLVVEWQKISTTEELLEARAKQLEGNKEMRKKAAEKSKKSREASMKYWDRRMEHQLRLPLKPGDLVLVYKQ</sequence>
<reference evidence="1" key="1">
    <citation type="submission" date="2021-03" db="EMBL/GenBank/DDBJ databases">
        <title>Draft genome sequence of rust myrtle Austropuccinia psidii MF-1, a brazilian biotype.</title>
        <authorList>
            <person name="Quecine M.C."/>
            <person name="Pachon D.M.R."/>
            <person name="Bonatelli M.L."/>
            <person name="Correr F.H."/>
            <person name="Franceschini L.M."/>
            <person name="Leite T.F."/>
            <person name="Margarido G.R.A."/>
            <person name="Almeida C.A."/>
            <person name="Ferrarezi J.A."/>
            <person name="Labate C.A."/>
        </authorList>
    </citation>
    <scope>NUCLEOTIDE SEQUENCE</scope>
    <source>
        <strain evidence="1">MF-1</strain>
    </source>
</reference>
<protein>
    <submittedName>
        <fullName evidence="1">Uncharacterized protein</fullName>
    </submittedName>
</protein>
<gene>
    <name evidence="1" type="ORF">O181_069660</name>
</gene>
<accession>A0A9Q3I8A7</accession>
<proteinExistence type="predicted"/>
<name>A0A9Q3I8A7_9BASI</name>
<organism evidence="1 2">
    <name type="scientific">Austropuccinia psidii MF-1</name>
    <dbReference type="NCBI Taxonomy" id="1389203"/>
    <lineage>
        <taxon>Eukaryota</taxon>
        <taxon>Fungi</taxon>
        <taxon>Dikarya</taxon>
        <taxon>Basidiomycota</taxon>
        <taxon>Pucciniomycotina</taxon>
        <taxon>Pucciniomycetes</taxon>
        <taxon>Pucciniales</taxon>
        <taxon>Sphaerophragmiaceae</taxon>
        <taxon>Austropuccinia</taxon>
    </lineage>
</organism>
<dbReference type="EMBL" id="AVOT02035564">
    <property type="protein sequence ID" value="MBW0529945.1"/>
    <property type="molecule type" value="Genomic_DNA"/>
</dbReference>
<dbReference type="Proteomes" id="UP000765509">
    <property type="component" value="Unassembled WGS sequence"/>
</dbReference>
<keyword evidence="2" id="KW-1185">Reference proteome</keyword>
<dbReference type="OrthoDB" id="5597284at2759"/>
<comment type="caution">
    <text evidence="1">The sequence shown here is derived from an EMBL/GenBank/DDBJ whole genome shotgun (WGS) entry which is preliminary data.</text>
</comment>
<dbReference type="AlphaFoldDB" id="A0A9Q3I8A7"/>